<evidence type="ECO:0000259" key="1">
    <source>
        <dbReference type="Pfam" id="PF03435"/>
    </source>
</evidence>
<reference evidence="4" key="1">
    <citation type="submission" date="2016-10" db="EMBL/GenBank/DDBJ databases">
        <authorList>
            <person name="Varghese N."/>
        </authorList>
    </citation>
    <scope>NUCLEOTIDE SEQUENCE [LARGE SCALE GENOMIC DNA]</scope>
    <source>
        <strain evidence="4">Nsp8</strain>
    </source>
</reference>
<dbReference type="InterPro" id="IPR023181">
    <property type="entry name" value="Homospermid_syn-like_C"/>
</dbReference>
<evidence type="ECO:0000313" key="3">
    <source>
        <dbReference type="EMBL" id="SFN45497.1"/>
    </source>
</evidence>
<feature type="domain" description="Saccharopine dehydrogenase-like C-terminal" evidence="2">
    <location>
        <begin position="163"/>
        <end position="445"/>
    </location>
</feature>
<dbReference type="EMBL" id="FOVJ01000001">
    <property type="protein sequence ID" value="SFN45497.1"/>
    <property type="molecule type" value="Genomic_DNA"/>
</dbReference>
<dbReference type="InterPro" id="IPR005097">
    <property type="entry name" value="Sacchrp_dh_NADP-bd"/>
</dbReference>
<dbReference type="Pfam" id="PF16653">
    <property type="entry name" value="Sacchrp_dh_C"/>
    <property type="match status" value="1"/>
</dbReference>
<dbReference type="Gene3D" id="3.30.360.30">
    <property type="entry name" value="homospermidine synthase like"/>
    <property type="match status" value="1"/>
</dbReference>
<dbReference type="STRING" id="1266925.GCA_000619905_02845"/>
<keyword evidence="4" id="KW-1185">Reference proteome</keyword>
<dbReference type="Pfam" id="PF03435">
    <property type="entry name" value="Sacchrp_dh_NADP"/>
    <property type="match status" value="1"/>
</dbReference>
<dbReference type="Gene3D" id="3.40.50.720">
    <property type="entry name" value="NAD(P)-binding Rossmann-like Domain"/>
    <property type="match status" value="1"/>
</dbReference>
<dbReference type="InterPro" id="IPR032095">
    <property type="entry name" value="Sacchrp_dh-like_C"/>
</dbReference>
<dbReference type="RefSeq" id="WP_143071893.1">
    <property type="nucleotide sequence ID" value="NZ_FOVJ01000001.1"/>
</dbReference>
<sequence>MEMKAHKQAHTKQGHLQGNLVIVGFGSIGQALLRLLFHNIEIAPEQVKIISADENGQNIAREFGVAFTPHLLTEENYLAVLEPCLNKGDFLLNLAVDVSSLALVDLCWRRGSLYLDTCIEPWSGGYTDRSVSVSLRSNYALREKALAFAREKGEGPTALLAHGANPGLASTFVKQALLNIAADTGMKVKKPVSRVEWAELASRLEIKAIHIAERDTQIGAQRKQANEFVNTWSVDGFVGESLQPSELGWGSHERHWPLDGARHGFGCDAAIYLNRPGAATRVRSWVPLGGSYHGFLITHGESISIADHLTLREHGKVVYRPTVNYAYHPCDDAVLSIHELAGRNWRLQSSKRILRDDIVDGVDELGVLLMGHRKGAYWYGSRLSIHEARRLAPYNNATSSQVVAGVLAGMVWMLQNPYAGVVEPDDIDHEVILEIAQPYLGELVSVYTDWTPLQDRGWLFHEDVDGADPWQFKNIRVI</sequence>
<proteinExistence type="predicted"/>
<organism evidence="3 4">
    <name type="scientific">Nitrosospira briensis</name>
    <dbReference type="NCBI Taxonomy" id="35799"/>
    <lineage>
        <taxon>Bacteria</taxon>
        <taxon>Pseudomonadati</taxon>
        <taxon>Pseudomonadota</taxon>
        <taxon>Betaproteobacteria</taxon>
        <taxon>Nitrosomonadales</taxon>
        <taxon>Nitrosomonadaceae</taxon>
        <taxon>Nitrosospira</taxon>
    </lineage>
</organism>
<dbReference type="OrthoDB" id="9767495at2"/>
<feature type="domain" description="Saccharopine dehydrogenase NADP binding" evidence="1">
    <location>
        <begin position="21"/>
        <end position="159"/>
    </location>
</feature>
<name>A0A1I4Z5P6_9PROT</name>
<evidence type="ECO:0000313" key="4">
    <source>
        <dbReference type="Proteomes" id="UP000183107"/>
    </source>
</evidence>
<dbReference type="AlphaFoldDB" id="A0A1I4Z5P6"/>
<accession>A0A1I4Z5P6</accession>
<evidence type="ECO:0000259" key="2">
    <source>
        <dbReference type="Pfam" id="PF16653"/>
    </source>
</evidence>
<gene>
    <name evidence="3" type="ORF">SAMN05216386_1039</name>
</gene>
<dbReference type="Proteomes" id="UP000183107">
    <property type="component" value="Unassembled WGS sequence"/>
</dbReference>
<protein>
    <submittedName>
        <fullName evidence="3">Homospermidine synthase</fullName>
    </submittedName>
</protein>